<proteinExistence type="predicted"/>
<dbReference type="PROSITE" id="PS51257">
    <property type="entry name" value="PROKAR_LIPOPROTEIN"/>
    <property type="match status" value="1"/>
</dbReference>
<dbReference type="AlphaFoldDB" id="A0A227KQ76"/>
<dbReference type="Proteomes" id="UP000214610">
    <property type="component" value="Unassembled WGS sequence"/>
</dbReference>
<reference evidence="2" key="1">
    <citation type="submission" date="2017-05" db="EMBL/GenBank/DDBJ databases">
        <title>Improved OligoMM genomes.</title>
        <authorList>
            <person name="Garzetti D."/>
        </authorList>
    </citation>
    <scope>NUCLEOTIDE SEQUENCE [LARGE SCALE GENOMIC DNA]</scope>
    <source>
        <strain evidence="2">YL45</strain>
    </source>
</reference>
<evidence type="ECO:0000313" key="2">
    <source>
        <dbReference type="Proteomes" id="UP000214610"/>
    </source>
</evidence>
<keyword evidence="2" id="KW-1185">Reference proteome</keyword>
<comment type="caution">
    <text evidence="1">The sequence shown here is derived from an EMBL/GenBank/DDBJ whole genome shotgun (WGS) entry which is preliminary data.</text>
</comment>
<evidence type="ECO:0008006" key="3">
    <source>
        <dbReference type="Google" id="ProtNLM"/>
    </source>
</evidence>
<dbReference type="GeneID" id="78363680"/>
<dbReference type="RefSeq" id="WP_066592061.1">
    <property type="nucleotide sequence ID" value="NZ_CAJTBZ010000020.1"/>
</dbReference>
<sequence length="226" mass="25371">MKKTLLSISLAVSAALLLTACKTTEPYYSYSFEPNAQIQRAWHRIDAKDIGVEQVRVVKIIDLDCAGDRIAVPGEGEFSDLRDAFAHYWKNAFITDLSSVGMLNQEKPKVKLYNLIDSVKIIAEPTQLQWRIKMEIFSSNGGMLKQEITYNAPTDGLKNMREGCSRLAAGLDKAVAWSILKTISDPRFQEMVQPGLGYVPSMKAVSITSVFQPDTEEDYWKSKPTR</sequence>
<evidence type="ECO:0000313" key="1">
    <source>
        <dbReference type="EMBL" id="OXE50391.1"/>
    </source>
</evidence>
<name>A0A227KQ76_9BURK</name>
<dbReference type="EMBL" id="NHMP01000002">
    <property type="protein sequence ID" value="OXE50391.1"/>
    <property type="molecule type" value="Genomic_DNA"/>
</dbReference>
<accession>A0A227KQ76</accession>
<gene>
    <name evidence="1" type="ORF">ADH67_05270</name>
</gene>
<protein>
    <recommendedName>
        <fullName evidence="3">Lipoprotein</fullName>
    </recommendedName>
</protein>
<organism evidence="1 2">
    <name type="scientific">Turicimonas muris</name>
    <dbReference type="NCBI Taxonomy" id="1796652"/>
    <lineage>
        <taxon>Bacteria</taxon>
        <taxon>Pseudomonadati</taxon>
        <taxon>Pseudomonadota</taxon>
        <taxon>Betaproteobacteria</taxon>
        <taxon>Burkholderiales</taxon>
        <taxon>Sutterellaceae</taxon>
        <taxon>Turicimonas</taxon>
    </lineage>
</organism>